<name>A0A1M7TGD8_FERGO</name>
<dbReference type="SUPFAM" id="SSF48452">
    <property type="entry name" value="TPR-like"/>
    <property type="match status" value="1"/>
</dbReference>
<dbReference type="Proteomes" id="UP000184207">
    <property type="component" value="Unassembled WGS sequence"/>
</dbReference>
<keyword evidence="3" id="KW-1185">Reference proteome</keyword>
<evidence type="ECO:0000313" key="2">
    <source>
        <dbReference type="EMBL" id="SHN69713.1"/>
    </source>
</evidence>
<sequence length="578" mass="66831">MSFPKDVKEKLNLAVSYEKKFEFNKALEVYKELRDYLTVEDGSLIRFAKLLVEFEEYSEAKEVLEKIVLNKKVYTKELVSMLATVYENIGYTEKAIVLYKKVGNKEKVRELEQEREISHPKKSYVDKFMSLFSGREDVFAVQTPEGYYPVRRPMNSSDVLEHFAGRKTLGVYVLRSDDTVKFAAYDVDVRKDFENDLSSEFHCKETAKMLYYLLRSDNLNAYIEFSGRKGYHLWIFFDIPVAAFKVRVVLAKILEKLQVPESVKVEIFPKQDKLNGGLGNLIKVPFGVHAKTKKRCVFLDEKLSPISNQLDFLLNISPNSSYLLESLFREYVDTDYDIQDSEIESIKTKKVSSKVKKESNQVITISQETSTFQKSTISSSKVFKKILRNEIHSSRNSAELTLLESSCFVVDQIMRKIETLAHISAEEEKILVSLLKHLPNGYGVAKKVLEKTIDYSEEKVRNLFDEVGNIPATCEEIKALATSLNIPLDLSKCVCRFKQVFNTPLNYVFSESQYLERLEPEEIAERLIVKAHEKVHIEVEMRKLKELLKQKLSDSKVIEFEDGRIVVDDRGEIRIEFI</sequence>
<accession>A0A1M7TGD8</accession>
<dbReference type="Gene3D" id="1.25.40.10">
    <property type="entry name" value="Tetratricopeptide repeat domain"/>
    <property type="match status" value="1"/>
</dbReference>
<dbReference type="OrthoDB" id="9802848at2"/>
<protein>
    <recommendedName>
        <fullName evidence="1">TOTE conflict system primase domain-containing protein</fullName>
    </recommendedName>
</protein>
<dbReference type="Gene3D" id="3.90.920.10">
    <property type="entry name" value="DNA primase, PRIM domain"/>
    <property type="match status" value="1"/>
</dbReference>
<evidence type="ECO:0000259" key="1">
    <source>
        <dbReference type="Pfam" id="PF22548"/>
    </source>
</evidence>
<organism evidence="2 3">
    <name type="scientific">Fervidobacterium gondwanense DSM 13020</name>
    <dbReference type="NCBI Taxonomy" id="1121883"/>
    <lineage>
        <taxon>Bacteria</taxon>
        <taxon>Thermotogati</taxon>
        <taxon>Thermotogota</taxon>
        <taxon>Thermotogae</taxon>
        <taxon>Thermotogales</taxon>
        <taxon>Fervidobacteriaceae</taxon>
        <taxon>Fervidobacterium</taxon>
    </lineage>
</organism>
<dbReference type="InterPro" id="IPR011990">
    <property type="entry name" value="TPR-like_helical_dom_sf"/>
</dbReference>
<gene>
    <name evidence="2" type="ORF">SAMN02745226_01960</name>
</gene>
<dbReference type="CDD" id="cd00525">
    <property type="entry name" value="AE_Prim_S_like"/>
    <property type="match status" value="1"/>
</dbReference>
<reference evidence="3" key="1">
    <citation type="submission" date="2016-12" db="EMBL/GenBank/DDBJ databases">
        <authorList>
            <person name="Varghese N."/>
            <person name="Submissions S."/>
        </authorList>
    </citation>
    <scope>NUCLEOTIDE SEQUENCE [LARGE SCALE GENOMIC DNA]</scope>
    <source>
        <strain evidence="3">DSM 13020</strain>
    </source>
</reference>
<feature type="domain" description="TOTE conflict system primase" evidence="1">
    <location>
        <begin position="125"/>
        <end position="321"/>
    </location>
</feature>
<dbReference type="Pfam" id="PF22548">
    <property type="entry name" value="AEP-TOTE"/>
    <property type="match status" value="1"/>
</dbReference>
<dbReference type="InterPro" id="IPR054347">
    <property type="entry name" value="TOTE_primase"/>
</dbReference>
<dbReference type="AlphaFoldDB" id="A0A1M7TGD8"/>
<dbReference type="RefSeq" id="WP_072761032.1">
    <property type="nucleotide sequence ID" value="NZ_FRDJ01000018.1"/>
</dbReference>
<dbReference type="SUPFAM" id="SSF56747">
    <property type="entry name" value="Prim-pol domain"/>
    <property type="match status" value="1"/>
</dbReference>
<dbReference type="EMBL" id="FRDJ01000018">
    <property type="protein sequence ID" value="SHN69713.1"/>
    <property type="molecule type" value="Genomic_DNA"/>
</dbReference>
<dbReference type="NCBIfam" id="NF040561">
    <property type="entry name" value="PrimPol_Msp"/>
    <property type="match status" value="1"/>
</dbReference>
<proteinExistence type="predicted"/>
<evidence type="ECO:0000313" key="3">
    <source>
        <dbReference type="Proteomes" id="UP000184207"/>
    </source>
</evidence>
<dbReference type="STRING" id="1121883.SAMN02745226_01960"/>